<protein>
    <recommendedName>
        <fullName evidence="4">Flagellar hook-basal body complex protein FliE</fullName>
    </recommendedName>
</protein>
<dbReference type="GO" id="GO:0071973">
    <property type="term" value="P:bacterial-type flagellum-dependent cell motility"/>
    <property type="evidence" value="ECO:0007669"/>
    <property type="project" value="InterPro"/>
</dbReference>
<dbReference type="GO" id="GO:0005198">
    <property type="term" value="F:structural molecule activity"/>
    <property type="evidence" value="ECO:0007669"/>
    <property type="project" value="InterPro"/>
</dbReference>
<keyword evidence="6" id="KW-1185">Reference proteome</keyword>
<dbReference type="RefSeq" id="WP_183750076.1">
    <property type="nucleotide sequence ID" value="NZ_JACICC010000001.1"/>
</dbReference>
<keyword evidence="5" id="KW-0969">Cilium</keyword>
<evidence type="ECO:0000313" key="5">
    <source>
        <dbReference type="EMBL" id="MBB3808024.1"/>
    </source>
</evidence>
<keyword evidence="5" id="KW-0282">Flagellum</keyword>
<proteinExistence type="inferred from homology"/>
<comment type="caution">
    <text evidence="5">The sequence shown here is derived from an EMBL/GenBank/DDBJ whole genome shotgun (WGS) entry which is preliminary data.</text>
</comment>
<dbReference type="HAMAP" id="MF_00724">
    <property type="entry name" value="FliE"/>
    <property type="match status" value="1"/>
</dbReference>
<evidence type="ECO:0000256" key="4">
    <source>
        <dbReference type="HAMAP-Rule" id="MF_00724"/>
    </source>
</evidence>
<reference evidence="5 6" key="1">
    <citation type="submission" date="2020-08" db="EMBL/GenBank/DDBJ databases">
        <title>Genomic Encyclopedia of Type Strains, Phase IV (KMG-IV): sequencing the most valuable type-strain genomes for metagenomic binning, comparative biology and taxonomic classification.</title>
        <authorList>
            <person name="Goeker M."/>
        </authorList>
    </citation>
    <scope>NUCLEOTIDE SEQUENCE [LARGE SCALE GENOMIC DNA]</scope>
    <source>
        <strain evidence="5 6">DSM 28760</strain>
    </source>
</reference>
<organism evidence="5 6">
    <name type="scientific">Pseudochelatococcus contaminans</name>
    <dbReference type="NCBI Taxonomy" id="1538103"/>
    <lineage>
        <taxon>Bacteria</taxon>
        <taxon>Pseudomonadati</taxon>
        <taxon>Pseudomonadota</taxon>
        <taxon>Alphaproteobacteria</taxon>
        <taxon>Hyphomicrobiales</taxon>
        <taxon>Chelatococcaceae</taxon>
        <taxon>Pseudochelatococcus</taxon>
    </lineage>
</organism>
<dbReference type="PANTHER" id="PTHR34653">
    <property type="match status" value="1"/>
</dbReference>
<evidence type="ECO:0000313" key="6">
    <source>
        <dbReference type="Proteomes" id="UP000537592"/>
    </source>
</evidence>
<accession>A0A7W6EE29</accession>
<dbReference type="GO" id="GO:0009425">
    <property type="term" value="C:bacterial-type flagellum basal body"/>
    <property type="evidence" value="ECO:0007669"/>
    <property type="project" value="UniProtKB-SubCell"/>
</dbReference>
<dbReference type="PANTHER" id="PTHR34653:SF1">
    <property type="entry name" value="FLAGELLAR HOOK-BASAL BODY COMPLEX PROTEIN FLIE"/>
    <property type="match status" value="1"/>
</dbReference>
<comment type="similarity">
    <text evidence="2 4">Belongs to the FliE family.</text>
</comment>
<name>A0A7W6EE29_9HYPH</name>
<evidence type="ECO:0000256" key="2">
    <source>
        <dbReference type="ARBA" id="ARBA00009272"/>
    </source>
</evidence>
<evidence type="ECO:0000256" key="3">
    <source>
        <dbReference type="ARBA" id="ARBA00023143"/>
    </source>
</evidence>
<keyword evidence="3 4" id="KW-0975">Bacterial flagellum</keyword>
<comment type="subcellular location">
    <subcellularLocation>
        <location evidence="1 4">Bacterial flagellum basal body</location>
    </subcellularLocation>
</comment>
<dbReference type="InterPro" id="IPR001624">
    <property type="entry name" value="FliE"/>
</dbReference>
<dbReference type="Proteomes" id="UP000537592">
    <property type="component" value="Unassembled WGS sequence"/>
</dbReference>
<sequence>MVAALNVVNAIGTGVSGVTPTAVKAATTAASAAVDFTAVLGSMITDTAQNLRTSETASLQGLQGRASTQDVVEAVMAAERSLQTTLAVRDKVVAAYQEISRMAI</sequence>
<gene>
    <name evidence="4" type="primary">fliE</name>
    <name evidence="5" type="ORF">FHS81_000078</name>
</gene>
<evidence type="ECO:0000256" key="1">
    <source>
        <dbReference type="ARBA" id="ARBA00004117"/>
    </source>
</evidence>
<keyword evidence="5" id="KW-0966">Cell projection</keyword>
<dbReference type="EMBL" id="JACICC010000001">
    <property type="protein sequence ID" value="MBB3808024.1"/>
    <property type="molecule type" value="Genomic_DNA"/>
</dbReference>
<dbReference type="GO" id="GO:0003774">
    <property type="term" value="F:cytoskeletal motor activity"/>
    <property type="evidence" value="ECO:0007669"/>
    <property type="project" value="InterPro"/>
</dbReference>
<dbReference type="AlphaFoldDB" id="A0A7W6EE29"/>
<dbReference type="Pfam" id="PF02049">
    <property type="entry name" value="FliE"/>
    <property type="match status" value="1"/>
</dbReference>